<evidence type="ECO:0000313" key="3">
    <source>
        <dbReference type="Proteomes" id="UP001431209"/>
    </source>
</evidence>
<evidence type="ECO:0000256" key="1">
    <source>
        <dbReference type="SAM" id="MobiDB-lite"/>
    </source>
</evidence>
<accession>A0AAW2YLM7</accession>
<feature type="compositionally biased region" description="Basic residues" evidence="1">
    <location>
        <begin position="520"/>
        <end position="529"/>
    </location>
</feature>
<dbReference type="SUPFAM" id="SSF48403">
    <property type="entry name" value="Ankyrin repeat"/>
    <property type="match status" value="1"/>
</dbReference>
<keyword evidence="3" id="KW-1185">Reference proteome</keyword>
<dbReference type="AlphaFoldDB" id="A0AAW2YLM7"/>
<dbReference type="Proteomes" id="UP001431209">
    <property type="component" value="Unassembled WGS sequence"/>
</dbReference>
<protein>
    <submittedName>
        <fullName evidence="2">Uncharacterized protein</fullName>
    </submittedName>
</protein>
<organism evidence="2 3">
    <name type="scientific">Acrasis kona</name>
    <dbReference type="NCBI Taxonomy" id="1008807"/>
    <lineage>
        <taxon>Eukaryota</taxon>
        <taxon>Discoba</taxon>
        <taxon>Heterolobosea</taxon>
        <taxon>Tetramitia</taxon>
        <taxon>Eutetramitia</taxon>
        <taxon>Acrasidae</taxon>
        <taxon>Acrasis</taxon>
    </lineage>
</organism>
<feature type="region of interest" description="Disordered" evidence="1">
    <location>
        <begin position="499"/>
        <end position="529"/>
    </location>
</feature>
<feature type="compositionally biased region" description="Basic residues" evidence="1">
    <location>
        <begin position="502"/>
        <end position="513"/>
    </location>
</feature>
<comment type="caution">
    <text evidence="2">The sequence shown here is derived from an EMBL/GenBank/DDBJ whole genome shotgun (WGS) entry which is preliminary data.</text>
</comment>
<gene>
    <name evidence="2" type="ORF">AKO1_013411</name>
</gene>
<sequence length="529" mass="60505">MNQKNVMDVILEDLKVLCSLINSEKICESMRGNYDLIDRIMNHTFDGMRAKDYLIQNKYYHFIAIVIERRQSDYEYFEEAPGIHDNELVLEVMTKSDQLCNKHIGQKGLLPVIMLLNKTQKRVLPKMAPNTIFDSQVNNIAIALTSNSFPLDQVLDNPIIMRHMDIVNFEMKSALSIFYKGRTDIEAGSKLFVEWSKDKSVFSHVMMPPIHFLLSEIGYNPKTKKKGNCSEILQYFFRNCSSSVLFGVFKGKSLSERIRSHGNPAMERLYEKLQYSVQTITEGDSSDEIKSLMENGDFKSVVGILRCPTFSVPPLSIRDVPELIRMIILANDGSEHDINFIVEKCCGSRDLSEAMVSFKANVDEKYSSKKCCNLVQLAARYGRTDTLGCFVKHLSKRKYDLNKIFIQEPSSLNNVIHYVCMYEDPVKSMPKCLKILKSVEQKDSNLFEDHVNIQNRNGETPLFIISYFNPQGVVNTFKNIAKGVKEDIVDKMGRTPAEVVRKKSKLASKRKKAPAQTKTNSKKIRLSQF</sequence>
<reference evidence="2 3" key="1">
    <citation type="submission" date="2024-03" db="EMBL/GenBank/DDBJ databases">
        <title>The Acrasis kona genome and developmental transcriptomes reveal deep origins of eukaryotic multicellular pathways.</title>
        <authorList>
            <person name="Sheikh S."/>
            <person name="Fu C.-J."/>
            <person name="Brown M.W."/>
            <person name="Baldauf S.L."/>
        </authorList>
    </citation>
    <scope>NUCLEOTIDE SEQUENCE [LARGE SCALE GENOMIC DNA]</scope>
    <source>
        <strain evidence="2 3">ATCC MYA-3509</strain>
    </source>
</reference>
<dbReference type="Gene3D" id="1.25.40.20">
    <property type="entry name" value="Ankyrin repeat-containing domain"/>
    <property type="match status" value="1"/>
</dbReference>
<dbReference type="EMBL" id="JAOPGA020000234">
    <property type="protein sequence ID" value="KAL0477750.1"/>
    <property type="molecule type" value="Genomic_DNA"/>
</dbReference>
<proteinExistence type="predicted"/>
<name>A0AAW2YLM7_9EUKA</name>
<evidence type="ECO:0000313" key="2">
    <source>
        <dbReference type="EMBL" id="KAL0477750.1"/>
    </source>
</evidence>
<dbReference type="InterPro" id="IPR036770">
    <property type="entry name" value="Ankyrin_rpt-contain_sf"/>
</dbReference>